<evidence type="ECO:0000256" key="9">
    <source>
        <dbReference type="ARBA" id="ARBA00023136"/>
    </source>
</evidence>
<evidence type="ECO:0000256" key="1">
    <source>
        <dbReference type="ARBA" id="ARBA00004162"/>
    </source>
</evidence>
<evidence type="ECO:0000313" key="12">
    <source>
        <dbReference type="Proteomes" id="UP000659630"/>
    </source>
</evidence>
<dbReference type="AlphaFoldDB" id="A0A923I6B8"/>
<keyword evidence="3" id="KW-0813">Transport</keyword>
<name>A0A923I6B8_9FIRM</name>
<evidence type="ECO:0000256" key="2">
    <source>
        <dbReference type="ARBA" id="ARBA00006742"/>
    </source>
</evidence>
<keyword evidence="7 10" id="KW-1133">Transmembrane helix</keyword>
<evidence type="ECO:0000256" key="3">
    <source>
        <dbReference type="ARBA" id="ARBA00022448"/>
    </source>
</evidence>
<evidence type="ECO:0000256" key="5">
    <source>
        <dbReference type="ARBA" id="ARBA00022692"/>
    </source>
</evidence>
<dbReference type="GO" id="GO:0005886">
    <property type="term" value="C:plasma membrane"/>
    <property type="evidence" value="ECO:0007669"/>
    <property type="project" value="UniProtKB-SubCell"/>
</dbReference>
<gene>
    <name evidence="11" type="primary">yajC</name>
    <name evidence="11" type="ORF">H8S23_00390</name>
</gene>
<dbReference type="PRINTS" id="PR01853">
    <property type="entry name" value="YAJCTRNLCASE"/>
</dbReference>
<proteinExistence type="inferred from homology"/>
<keyword evidence="9 10" id="KW-0472">Membrane</keyword>
<feature type="transmembrane region" description="Helical" evidence="10">
    <location>
        <begin position="12"/>
        <end position="34"/>
    </location>
</feature>
<comment type="similarity">
    <text evidence="2">Belongs to the YajC family.</text>
</comment>
<dbReference type="GO" id="GO:0015031">
    <property type="term" value="P:protein transport"/>
    <property type="evidence" value="ECO:0007669"/>
    <property type="project" value="UniProtKB-KW"/>
</dbReference>
<evidence type="ECO:0000256" key="4">
    <source>
        <dbReference type="ARBA" id="ARBA00022475"/>
    </source>
</evidence>
<reference evidence="11" key="1">
    <citation type="submission" date="2020-08" db="EMBL/GenBank/DDBJ databases">
        <title>Genome public.</title>
        <authorList>
            <person name="Liu C."/>
            <person name="Sun Q."/>
        </authorList>
    </citation>
    <scope>NUCLEOTIDE SEQUENCE</scope>
    <source>
        <strain evidence="11">BX8</strain>
    </source>
</reference>
<evidence type="ECO:0000313" key="11">
    <source>
        <dbReference type="EMBL" id="MBC5579959.1"/>
    </source>
</evidence>
<evidence type="ECO:0000256" key="7">
    <source>
        <dbReference type="ARBA" id="ARBA00022989"/>
    </source>
</evidence>
<keyword evidence="8" id="KW-0811">Translocation</keyword>
<comment type="caution">
    <text evidence="11">The sequence shown here is derived from an EMBL/GenBank/DDBJ whole genome shotgun (WGS) entry which is preliminary data.</text>
</comment>
<evidence type="ECO:0000256" key="8">
    <source>
        <dbReference type="ARBA" id="ARBA00023010"/>
    </source>
</evidence>
<dbReference type="NCBIfam" id="TIGR00739">
    <property type="entry name" value="yajC"/>
    <property type="match status" value="1"/>
</dbReference>
<comment type="subcellular location">
    <subcellularLocation>
        <location evidence="1">Cell membrane</location>
        <topology evidence="1">Single-pass membrane protein</topology>
    </subcellularLocation>
</comment>
<dbReference type="EMBL" id="JACONZ010000001">
    <property type="protein sequence ID" value="MBC5579959.1"/>
    <property type="molecule type" value="Genomic_DNA"/>
</dbReference>
<dbReference type="PANTHER" id="PTHR33909">
    <property type="entry name" value="SEC TRANSLOCON ACCESSORY COMPLEX SUBUNIT YAJC"/>
    <property type="match status" value="1"/>
</dbReference>
<dbReference type="Pfam" id="PF02699">
    <property type="entry name" value="YajC"/>
    <property type="match status" value="1"/>
</dbReference>
<evidence type="ECO:0000256" key="10">
    <source>
        <dbReference type="SAM" id="Phobius"/>
    </source>
</evidence>
<keyword evidence="12" id="KW-1185">Reference proteome</keyword>
<organism evidence="11 12">
    <name type="scientific">Anaerofilum hominis</name>
    <dbReference type="NCBI Taxonomy" id="2763016"/>
    <lineage>
        <taxon>Bacteria</taxon>
        <taxon>Bacillati</taxon>
        <taxon>Bacillota</taxon>
        <taxon>Clostridia</taxon>
        <taxon>Eubacteriales</taxon>
        <taxon>Oscillospiraceae</taxon>
        <taxon>Anaerofilum</taxon>
    </lineage>
</organism>
<evidence type="ECO:0000256" key="6">
    <source>
        <dbReference type="ARBA" id="ARBA00022927"/>
    </source>
</evidence>
<keyword evidence="5 10" id="KW-0812">Transmembrane</keyword>
<protein>
    <submittedName>
        <fullName evidence="11">Preprotein translocase subunit YajC</fullName>
    </submittedName>
</protein>
<dbReference type="InterPro" id="IPR003849">
    <property type="entry name" value="Preprotein_translocase_YajC"/>
</dbReference>
<accession>A0A923I6B8</accession>
<sequence>MFPIFLTTGSDATFGIIGTILPFALVLVVMYFLMIRPQKKKDKQLQDLRNALEIGDNVTTIGGIVGRVVALKDDTIVLETGTERNKVRFKRWAVQDVEKLVVE</sequence>
<dbReference type="PANTHER" id="PTHR33909:SF1">
    <property type="entry name" value="SEC TRANSLOCON ACCESSORY COMPLEX SUBUNIT YAJC"/>
    <property type="match status" value="1"/>
</dbReference>
<dbReference type="RefSeq" id="WP_186886337.1">
    <property type="nucleotide sequence ID" value="NZ_JACONZ010000001.1"/>
</dbReference>
<keyword evidence="4" id="KW-1003">Cell membrane</keyword>
<keyword evidence="6" id="KW-0653">Protein transport</keyword>
<dbReference type="SMART" id="SM01323">
    <property type="entry name" value="YajC"/>
    <property type="match status" value="1"/>
</dbReference>
<dbReference type="Proteomes" id="UP000659630">
    <property type="component" value="Unassembled WGS sequence"/>
</dbReference>